<accession>A0AAD7CX90</accession>
<name>A0AAD7CX90_MYCRO</name>
<evidence type="ECO:0000259" key="1">
    <source>
        <dbReference type="Pfam" id="PF18718"/>
    </source>
</evidence>
<comment type="caution">
    <text evidence="2">The sequence shown here is derived from an EMBL/GenBank/DDBJ whole genome shotgun (WGS) entry which is preliminary data.</text>
</comment>
<dbReference type="InterPro" id="IPR041539">
    <property type="entry name" value="CxC5"/>
</dbReference>
<keyword evidence="3" id="KW-1185">Reference proteome</keyword>
<sequence>MCRKHTSDPSARRTYYDEDVPEFIQVTDTGFVERRLCIFFENEMSISHATCQGISRVYNAALGNSSIPNSSRLLHELTGDLVLESFLFHAVLRDKRRHREVLSVIHGDYQNHRLDEALKERNYRMAGTGQHHWAHACDRCMRVYQGEDGRSYDRWGA</sequence>
<dbReference type="Proteomes" id="UP001221757">
    <property type="component" value="Unassembled WGS sequence"/>
</dbReference>
<proteinExistence type="predicted"/>
<reference evidence="2" key="1">
    <citation type="submission" date="2023-03" db="EMBL/GenBank/DDBJ databases">
        <title>Massive genome expansion in bonnet fungi (Mycena s.s.) driven by repeated elements and novel gene families across ecological guilds.</title>
        <authorList>
            <consortium name="Lawrence Berkeley National Laboratory"/>
            <person name="Harder C.B."/>
            <person name="Miyauchi S."/>
            <person name="Viragh M."/>
            <person name="Kuo A."/>
            <person name="Thoen E."/>
            <person name="Andreopoulos B."/>
            <person name="Lu D."/>
            <person name="Skrede I."/>
            <person name="Drula E."/>
            <person name="Henrissat B."/>
            <person name="Morin E."/>
            <person name="Kohler A."/>
            <person name="Barry K."/>
            <person name="LaButti K."/>
            <person name="Morin E."/>
            <person name="Salamov A."/>
            <person name="Lipzen A."/>
            <person name="Mereny Z."/>
            <person name="Hegedus B."/>
            <person name="Baldrian P."/>
            <person name="Stursova M."/>
            <person name="Weitz H."/>
            <person name="Taylor A."/>
            <person name="Grigoriev I.V."/>
            <person name="Nagy L.G."/>
            <person name="Martin F."/>
            <person name="Kauserud H."/>
        </authorList>
    </citation>
    <scope>NUCLEOTIDE SEQUENCE</scope>
    <source>
        <strain evidence="2">CBHHK067</strain>
    </source>
</reference>
<feature type="domain" description="CxC5 like cysteine cluster associated with KDZ" evidence="1">
    <location>
        <begin position="11"/>
        <end position="61"/>
    </location>
</feature>
<organism evidence="2 3">
    <name type="scientific">Mycena rosella</name>
    <name type="common">Pink bonnet</name>
    <name type="synonym">Agaricus rosellus</name>
    <dbReference type="NCBI Taxonomy" id="1033263"/>
    <lineage>
        <taxon>Eukaryota</taxon>
        <taxon>Fungi</taxon>
        <taxon>Dikarya</taxon>
        <taxon>Basidiomycota</taxon>
        <taxon>Agaricomycotina</taxon>
        <taxon>Agaricomycetes</taxon>
        <taxon>Agaricomycetidae</taxon>
        <taxon>Agaricales</taxon>
        <taxon>Marasmiineae</taxon>
        <taxon>Mycenaceae</taxon>
        <taxon>Mycena</taxon>
    </lineage>
</organism>
<evidence type="ECO:0000313" key="2">
    <source>
        <dbReference type="EMBL" id="KAJ7668289.1"/>
    </source>
</evidence>
<dbReference type="AlphaFoldDB" id="A0AAD7CX90"/>
<protein>
    <recommendedName>
        <fullName evidence="1">CxC5 like cysteine cluster associated with KDZ domain-containing protein</fullName>
    </recommendedName>
</protein>
<evidence type="ECO:0000313" key="3">
    <source>
        <dbReference type="Proteomes" id="UP001221757"/>
    </source>
</evidence>
<dbReference type="EMBL" id="JARKIE010000194">
    <property type="protein sequence ID" value="KAJ7668289.1"/>
    <property type="molecule type" value="Genomic_DNA"/>
</dbReference>
<dbReference type="Pfam" id="PF18718">
    <property type="entry name" value="CxC5"/>
    <property type="match status" value="1"/>
</dbReference>
<gene>
    <name evidence="2" type="ORF">B0H17DRAFT_1142418</name>
</gene>